<name>A0ABR1URF1_9PEZI</name>
<feature type="compositionally biased region" description="Gly residues" evidence="1">
    <location>
        <begin position="13"/>
        <end position="30"/>
    </location>
</feature>
<comment type="caution">
    <text evidence="2">The sequence shown here is derived from an EMBL/GenBank/DDBJ whole genome shotgun (WGS) entry which is preliminary data.</text>
</comment>
<accession>A0ABR1URF1</accession>
<dbReference type="RefSeq" id="XP_066714762.1">
    <property type="nucleotide sequence ID" value="XM_066859275.1"/>
</dbReference>
<reference evidence="2 3" key="1">
    <citation type="submission" date="2023-01" db="EMBL/GenBank/DDBJ databases">
        <title>Analysis of 21 Apiospora genomes using comparative genomics revels a genus with tremendous synthesis potential of carbohydrate active enzymes and secondary metabolites.</title>
        <authorList>
            <person name="Sorensen T."/>
        </authorList>
    </citation>
    <scope>NUCLEOTIDE SEQUENCE [LARGE SCALE GENOMIC DNA]</scope>
    <source>
        <strain evidence="2 3">CBS 135458</strain>
    </source>
</reference>
<dbReference type="GeneID" id="92092338"/>
<proteinExistence type="predicted"/>
<evidence type="ECO:0000313" key="3">
    <source>
        <dbReference type="Proteomes" id="UP001480595"/>
    </source>
</evidence>
<protein>
    <submittedName>
        <fullName evidence="2">Uncharacterized protein</fullName>
    </submittedName>
</protein>
<evidence type="ECO:0000256" key="1">
    <source>
        <dbReference type="SAM" id="MobiDB-lite"/>
    </source>
</evidence>
<keyword evidence="3" id="KW-1185">Reference proteome</keyword>
<organism evidence="2 3">
    <name type="scientific">Apiospora phragmitis</name>
    <dbReference type="NCBI Taxonomy" id="2905665"/>
    <lineage>
        <taxon>Eukaryota</taxon>
        <taxon>Fungi</taxon>
        <taxon>Dikarya</taxon>
        <taxon>Ascomycota</taxon>
        <taxon>Pezizomycotina</taxon>
        <taxon>Sordariomycetes</taxon>
        <taxon>Xylariomycetidae</taxon>
        <taxon>Amphisphaeriales</taxon>
        <taxon>Apiosporaceae</taxon>
        <taxon>Apiospora</taxon>
    </lineage>
</organism>
<evidence type="ECO:0000313" key="2">
    <source>
        <dbReference type="EMBL" id="KAK8061500.1"/>
    </source>
</evidence>
<gene>
    <name evidence="2" type="ORF">PG994_007866</name>
</gene>
<feature type="region of interest" description="Disordered" evidence="1">
    <location>
        <begin position="1"/>
        <end position="30"/>
    </location>
</feature>
<dbReference type="Proteomes" id="UP001480595">
    <property type="component" value="Unassembled WGS sequence"/>
</dbReference>
<dbReference type="EMBL" id="JAQQWL010000008">
    <property type="protein sequence ID" value="KAK8061500.1"/>
    <property type="molecule type" value="Genomic_DNA"/>
</dbReference>
<sequence>MGGSGAGQPSNGNNGGSMGGNGNGQGMFPVGGGQGANAAVNQANTGKSSGLFLVPHWYYQQQLTRVATGWKHPLFRMLDSNATPGWKAPEATSDLPLSNMVGPSAGSLWAFIRLNGKAIADTAQHAEVSIETDQAVLGLLMSVSFLYPDTRSASSVHLTCLDRSDGDCVVGRGI</sequence>